<sequence>MFGRRGRRRDPAAVADDIRRTIARLDDQRRLAARTAGRALVGQAEVQRACAQQLEALRAAFAEAEDAQTLALRAARTARRDGDAAVEDYERTAAGLASVQDALGLATQPIHDLLAAARGNTERAREVLVRARAVLDDQLREQVRLLVAFERAERQRVLLAMQRDEHGDR</sequence>
<gene>
    <name evidence="1" type="ORF">SAMN05443575_2750</name>
</gene>
<keyword evidence="2" id="KW-1185">Reference proteome</keyword>
<organism evidence="1 2">
    <name type="scientific">Jatrophihabitans endophyticus</name>
    <dbReference type="NCBI Taxonomy" id="1206085"/>
    <lineage>
        <taxon>Bacteria</taxon>
        <taxon>Bacillati</taxon>
        <taxon>Actinomycetota</taxon>
        <taxon>Actinomycetes</taxon>
        <taxon>Jatrophihabitantales</taxon>
        <taxon>Jatrophihabitantaceae</taxon>
        <taxon>Jatrophihabitans</taxon>
    </lineage>
</organism>
<protein>
    <submittedName>
        <fullName evidence="1">Uncharacterized protein</fullName>
    </submittedName>
</protein>
<proteinExistence type="predicted"/>
<evidence type="ECO:0000313" key="2">
    <source>
        <dbReference type="Proteomes" id="UP000186132"/>
    </source>
</evidence>
<reference evidence="2" key="1">
    <citation type="submission" date="2016-11" db="EMBL/GenBank/DDBJ databases">
        <authorList>
            <person name="Varghese N."/>
            <person name="Submissions S."/>
        </authorList>
    </citation>
    <scope>NUCLEOTIDE SEQUENCE [LARGE SCALE GENOMIC DNA]</scope>
    <source>
        <strain evidence="2">DSM 45627</strain>
    </source>
</reference>
<dbReference type="RefSeq" id="WP_073390843.1">
    <property type="nucleotide sequence ID" value="NZ_FQVU01000003.1"/>
</dbReference>
<accession>A0A1M5MLU2</accession>
<dbReference type="STRING" id="1206085.SAMN05443575_2750"/>
<dbReference type="Proteomes" id="UP000186132">
    <property type="component" value="Unassembled WGS sequence"/>
</dbReference>
<evidence type="ECO:0000313" key="1">
    <source>
        <dbReference type="EMBL" id="SHG77733.1"/>
    </source>
</evidence>
<dbReference type="AlphaFoldDB" id="A0A1M5MLU2"/>
<dbReference type="EMBL" id="FQVU01000003">
    <property type="protein sequence ID" value="SHG77733.1"/>
    <property type="molecule type" value="Genomic_DNA"/>
</dbReference>
<name>A0A1M5MLU2_9ACTN</name>